<dbReference type="NCBIfam" id="NF008085">
    <property type="entry name" value="PRK10820.1"/>
    <property type="match status" value="1"/>
</dbReference>
<comment type="subcellular location">
    <subcellularLocation>
        <location evidence="1">Cytoplasm</location>
    </subcellularLocation>
</comment>
<evidence type="ECO:0000256" key="1">
    <source>
        <dbReference type="ARBA" id="ARBA00004496"/>
    </source>
</evidence>
<dbReference type="NCBIfam" id="TIGR04381">
    <property type="entry name" value="HTH_TypR"/>
    <property type="match status" value="1"/>
</dbReference>
<dbReference type="FunFam" id="3.40.50.300:FF:000006">
    <property type="entry name" value="DNA-binding transcriptional regulator NtrC"/>
    <property type="match status" value="1"/>
</dbReference>
<evidence type="ECO:0000256" key="4">
    <source>
        <dbReference type="ARBA" id="ARBA00022741"/>
    </source>
</evidence>
<dbReference type="InterPro" id="IPR035965">
    <property type="entry name" value="PAS-like_dom_sf"/>
</dbReference>
<evidence type="ECO:0000256" key="9">
    <source>
        <dbReference type="ARBA" id="ARBA00023159"/>
    </source>
</evidence>
<keyword evidence="6" id="KW-0067">ATP-binding</keyword>
<dbReference type="Pfam" id="PF18024">
    <property type="entry name" value="HTH_50"/>
    <property type="match status" value="1"/>
</dbReference>
<feature type="domain" description="ACT" evidence="14">
    <location>
        <begin position="2"/>
        <end position="75"/>
    </location>
</feature>
<evidence type="ECO:0000259" key="13">
    <source>
        <dbReference type="PROSITE" id="PS50112"/>
    </source>
</evidence>
<dbReference type="Gene3D" id="3.40.50.300">
    <property type="entry name" value="P-loop containing nucleotide triphosphate hydrolases"/>
    <property type="match status" value="1"/>
</dbReference>
<evidence type="ECO:0000256" key="10">
    <source>
        <dbReference type="ARBA" id="ARBA00023163"/>
    </source>
</evidence>
<dbReference type="Gene3D" id="1.10.8.60">
    <property type="match status" value="1"/>
</dbReference>
<reference evidence="15 16" key="1">
    <citation type="submission" date="2014-06" db="EMBL/GenBank/DDBJ databases">
        <title>Genomes of Alteromonas australica, a world apart.</title>
        <authorList>
            <person name="Gonzaga A."/>
            <person name="Lopez-Perez M."/>
            <person name="Rodriguez-Valera F."/>
        </authorList>
    </citation>
    <scope>NUCLEOTIDE SEQUENCE [LARGE SCALE GENOMIC DNA]</scope>
    <source>
        <strain evidence="15 16">H 17</strain>
    </source>
</reference>
<dbReference type="EMBL" id="CP008849">
    <property type="protein sequence ID" value="AIF98200.1"/>
    <property type="molecule type" value="Genomic_DNA"/>
</dbReference>
<dbReference type="InterPro" id="IPR009057">
    <property type="entry name" value="Homeodomain-like_sf"/>
</dbReference>
<dbReference type="SMART" id="SM00091">
    <property type="entry name" value="PAS"/>
    <property type="match status" value="1"/>
</dbReference>
<sequence length="518" mass="57960">MRLEITCQDRLGIAQDVLDILVTHEIDLRGIEIDPTGKIFLNFPNIEFADFQHLMPKIRRIDGIDDVKTTLFMPGEREKNQLSAILRTLPDPVFSIDAKGQILLCNEAVTSGLEMPDIEVVGSDIADVVKGFNFHRWMEGSAPRPQSAKVKFIQQDYLADMLPITVSDGDSGNIVAGAVILLKSEMRLGQQFSAFHQSPTDSFDRFVVESAVMHKVVNEAKRIADLDAPVLIFGETGTGKEMIARACHQSSRRSEGAFLALNCASLPDSVAETELFGYAEGAFNQPSAKVGLLEQARGGTLLLDEIADMSHQLQAKLLRVLEDGEFRRVGDTQPVNVDVRFICTTCRDLGQLVEEGRFRKELYYRLNVLSLVMPSLKERRQDIVPLAEAFIAQHSTKLGRRPAKLSKSCVEFLQNYPWLGNVRQLQNALFRALSLLDGKEITKEDIQLPSCAPSMTYIDENFDGSLDDEVKKFEKDLLKRLYPFYPSTRQLAKKLGLSHTAIANKLREYGINKATIKL</sequence>
<dbReference type="SUPFAM" id="SSF55021">
    <property type="entry name" value="ACT-like"/>
    <property type="match status" value="1"/>
</dbReference>
<dbReference type="CDD" id="cd00130">
    <property type="entry name" value="PAS"/>
    <property type="match status" value="1"/>
</dbReference>
<dbReference type="SUPFAM" id="SSF52540">
    <property type="entry name" value="P-loop containing nucleoside triphosphate hydrolases"/>
    <property type="match status" value="1"/>
</dbReference>
<dbReference type="GO" id="GO:0005737">
    <property type="term" value="C:cytoplasm"/>
    <property type="evidence" value="ECO:0007669"/>
    <property type="project" value="UniProtKB-SubCell"/>
</dbReference>
<dbReference type="PROSITE" id="PS51671">
    <property type="entry name" value="ACT"/>
    <property type="match status" value="1"/>
</dbReference>
<evidence type="ECO:0000256" key="7">
    <source>
        <dbReference type="ARBA" id="ARBA00023015"/>
    </source>
</evidence>
<dbReference type="PROSITE" id="PS50045">
    <property type="entry name" value="SIGMA54_INTERACT_4"/>
    <property type="match status" value="1"/>
</dbReference>
<organism evidence="15 16">
    <name type="scientific">Alteromonas australica</name>
    <dbReference type="NCBI Taxonomy" id="589873"/>
    <lineage>
        <taxon>Bacteria</taxon>
        <taxon>Pseudomonadati</taxon>
        <taxon>Pseudomonadota</taxon>
        <taxon>Gammaproteobacteria</taxon>
        <taxon>Alteromonadales</taxon>
        <taxon>Alteromonadaceae</taxon>
        <taxon>Alteromonas/Salinimonas group</taxon>
        <taxon>Alteromonas</taxon>
    </lineage>
</organism>
<keyword evidence="9" id="KW-0010">Activator</keyword>
<name>A0A075P011_9ALTE</name>
<keyword evidence="7" id="KW-0805">Transcription regulation</keyword>
<dbReference type="InterPro" id="IPR045865">
    <property type="entry name" value="ACT-like_dom_sf"/>
</dbReference>
<keyword evidence="5" id="KW-0058">Aromatic hydrocarbons catabolism</keyword>
<keyword evidence="3" id="KW-0678">Repressor</keyword>
<keyword evidence="2" id="KW-0963">Cytoplasm</keyword>
<evidence type="ECO:0000313" key="15">
    <source>
        <dbReference type="EMBL" id="AIF98200.1"/>
    </source>
</evidence>
<evidence type="ECO:0000256" key="3">
    <source>
        <dbReference type="ARBA" id="ARBA00022491"/>
    </source>
</evidence>
<dbReference type="InterPro" id="IPR027417">
    <property type="entry name" value="P-loop_NTPase"/>
</dbReference>
<evidence type="ECO:0000256" key="6">
    <source>
        <dbReference type="ARBA" id="ARBA00022840"/>
    </source>
</evidence>
<dbReference type="GO" id="GO:0003677">
    <property type="term" value="F:DNA binding"/>
    <property type="evidence" value="ECO:0007669"/>
    <property type="project" value="UniProtKB-KW"/>
</dbReference>
<dbReference type="GO" id="GO:0005524">
    <property type="term" value="F:ATP binding"/>
    <property type="evidence" value="ECO:0007669"/>
    <property type="project" value="UniProtKB-KW"/>
</dbReference>
<keyword evidence="10" id="KW-0804">Transcription</keyword>
<dbReference type="Pfam" id="PF00989">
    <property type="entry name" value="PAS"/>
    <property type="match status" value="1"/>
</dbReference>
<dbReference type="PANTHER" id="PTHR32071">
    <property type="entry name" value="TRANSCRIPTIONAL REGULATORY PROTEIN"/>
    <property type="match status" value="1"/>
</dbReference>
<protein>
    <recommendedName>
        <fullName evidence="11">HTH-type transcriptional regulatory protein TyrR</fullName>
    </recommendedName>
</protein>
<dbReference type="PROSITE" id="PS00675">
    <property type="entry name" value="SIGMA54_INTERACT_1"/>
    <property type="match status" value="1"/>
</dbReference>
<evidence type="ECO:0000313" key="16">
    <source>
        <dbReference type="Proteomes" id="UP000056090"/>
    </source>
</evidence>
<dbReference type="Gene3D" id="1.10.10.60">
    <property type="entry name" value="Homeodomain-like"/>
    <property type="match status" value="1"/>
</dbReference>
<dbReference type="SUPFAM" id="SSF55785">
    <property type="entry name" value="PYP-like sensor domain (PAS domain)"/>
    <property type="match status" value="1"/>
</dbReference>
<evidence type="ECO:0000259" key="14">
    <source>
        <dbReference type="PROSITE" id="PS51671"/>
    </source>
</evidence>
<dbReference type="eggNOG" id="COG3283">
    <property type="taxonomic scope" value="Bacteria"/>
</dbReference>
<dbReference type="InterPro" id="IPR013767">
    <property type="entry name" value="PAS_fold"/>
</dbReference>
<dbReference type="InterPro" id="IPR030828">
    <property type="entry name" value="HTH_TyrR"/>
</dbReference>
<keyword evidence="16" id="KW-1185">Reference proteome</keyword>
<proteinExistence type="predicted"/>
<evidence type="ECO:0000256" key="5">
    <source>
        <dbReference type="ARBA" id="ARBA00022797"/>
    </source>
</evidence>
<gene>
    <name evidence="15" type="ORF">EP13_05500</name>
</gene>
<dbReference type="InterPro" id="IPR002078">
    <property type="entry name" value="Sigma_54_int"/>
</dbReference>
<dbReference type="InterPro" id="IPR058031">
    <property type="entry name" value="AAA_lid_NorR"/>
</dbReference>
<dbReference type="InterPro" id="IPR025662">
    <property type="entry name" value="Sigma_54_int_dom_ATP-bd_1"/>
</dbReference>
<evidence type="ECO:0000259" key="12">
    <source>
        <dbReference type="PROSITE" id="PS50045"/>
    </source>
</evidence>
<dbReference type="PROSITE" id="PS50112">
    <property type="entry name" value="PAS"/>
    <property type="match status" value="1"/>
</dbReference>
<dbReference type="Pfam" id="PF25601">
    <property type="entry name" value="AAA_lid_14"/>
    <property type="match status" value="1"/>
</dbReference>
<feature type="domain" description="Sigma-54 factor interaction" evidence="12">
    <location>
        <begin position="206"/>
        <end position="434"/>
    </location>
</feature>
<dbReference type="Gene3D" id="3.30.70.260">
    <property type="match status" value="1"/>
</dbReference>
<dbReference type="CDD" id="cd00009">
    <property type="entry name" value="AAA"/>
    <property type="match status" value="1"/>
</dbReference>
<dbReference type="InterPro" id="IPR003593">
    <property type="entry name" value="AAA+_ATPase"/>
</dbReference>
<dbReference type="AlphaFoldDB" id="A0A075P011"/>
<dbReference type="InterPro" id="IPR000014">
    <property type="entry name" value="PAS"/>
</dbReference>
<dbReference type="GeneID" id="78254384"/>
<dbReference type="Proteomes" id="UP000056090">
    <property type="component" value="Chromosome"/>
</dbReference>
<dbReference type="Pfam" id="PF00158">
    <property type="entry name" value="Sigma54_activat"/>
    <property type="match status" value="1"/>
</dbReference>
<dbReference type="SMART" id="SM00382">
    <property type="entry name" value="AAA"/>
    <property type="match status" value="1"/>
</dbReference>
<dbReference type="RefSeq" id="WP_044056390.1">
    <property type="nucleotide sequence ID" value="NZ_CBCSKJ010000001.1"/>
</dbReference>
<keyword evidence="4" id="KW-0547">Nucleotide-binding</keyword>
<accession>A0A075P011</accession>
<dbReference type="PANTHER" id="PTHR32071:SF3">
    <property type="entry name" value="HTH-TYPE TRANSCRIPTIONAL REGULATORY PROTEIN TYRR"/>
    <property type="match status" value="1"/>
</dbReference>
<dbReference type="SUPFAM" id="SSF46689">
    <property type="entry name" value="Homeodomain-like"/>
    <property type="match status" value="1"/>
</dbReference>
<dbReference type="KEGG" id="aal:EP13_05500"/>
<keyword evidence="8" id="KW-0238">DNA-binding</keyword>
<dbReference type="CDD" id="cd04877">
    <property type="entry name" value="ACT_TyrR"/>
    <property type="match status" value="1"/>
</dbReference>
<evidence type="ECO:0000256" key="11">
    <source>
        <dbReference type="ARBA" id="ARBA00029500"/>
    </source>
</evidence>
<dbReference type="Gene3D" id="3.30.450.20">
    <property type="entry name" value="PAS domain"/>
    <property type="match status" value="1"/>
</dbReference>
<dbReference type="InterPro" id="IPR002912">
    <property type="entry name" value="ACT_dom"/>
</dbReference>
<evidence type="ECO:0000256" key="2">
    <source>
        <dbReference type="ARBA" id="ARBA00022490"/>
    </source>
</evidence>
<evidence type="ECO:0000256" key="8">
    <source>
        <dbReference type="ARBA" id="ARBA00023125"/>
    </source>
</evidence>
<dbReference type="GO" id="GO:0006355">
    <property type="term" value="P:regulation of DNA-templated transcription"/>
    <property type="evidence" value="ECO:0007669"/>
    <property type="project" value="InterPro"/>
</dbReference>
<feature type="domain" description="PAS" evidence="13">
    <location>
        <begin position="78"/>
        <end position="129"/>
    </location>
</feature>